<dbReference type="EMBL" id="FMCW01000025">
    <property type="protein sequence ID" value="SCF07316.1"/>
    <property type="molecule type" value="Genomic_DNA"/>
</dbReference>
<sequence>MVSAMAVFRRSGGDGRLVGDLAADDPDALCERHA</sequence>
<dbReference type="Proteomes" id="UP000199375">
    <property type="component" value="Unassembled WGS sequence"/>
</dbReference>
<accession>A0A1C4XG34</accession>
<proteinExistence type="predicted"/>
<name>A0A1C4XG34_9ACTN</name>
<evidence type="ECO:0000313" key="2">
    <source>
        <dbReference type="Proteomes" id="UP000199375"/>
    </source>
</evidence>
<feature type="non-terminal residue" evidence="1">
    <location>
        <position position="34"/>
    </location>
</feature>
<dbReference type="AlphaFoldDB" id="A0A1C4XG34"/>
<gene>
    <name evidence="1" type="ORF">GA0070558_1251</name>
</gene>
<organism evidence="1 2">
    <name type="scientific">Micromonospora haikouensis</name>
    <dbReference type="NCBI Taxonomy" id="686309"/>
    <lineage>
        <taxon>Bacteria</taxon>
        <taxon>Bacillati</taxon>
        <taxon>Actinomycetota</taxon>
        <taxon>Actinomycetes</taxon>
        <taxon>Micromonosporales</taxon>
        <taxon>Micromonosporaceae</taxon>
        <taxon>Micromonospora</taxon>
    </lineage>
</organism>
<reference evidence="1 2" key="1">
    <citation type="submission" date="2016-06" db="EMBL/GenBank/DDBJ databases">
        <authorList>
            <person name="Kjaerup R.B."/>
            <person name="Dalgaard T.S."/>
            <person name="Juul-Madsen H.R."/>
        </authorList>
    </citation>
    <scope>NUCLEOTIDE SEQUENCE [LARGE SCALE GENOMIC DNA]</scope>
    <source>
        <strain evidence="1 2">DSM 45626</strain>
    </source>
</reference>
<evidence type="ECO:0000313" key="1">
    <source>
        <dbReference type="EMBL" id="SCF07316.1"/>
    </source>
</evidence>
<protein>
    <submittedName>
        <fullName evidence="1">Uncharacterized protein</fullName>
    </submittedName>
</protein>